<feature type="domain" description="ABC transporter" evidence="4">
    <location>
        <begin position="2"/>
        <end position="227"/>
    </location>
</feature>
<dbReference type="STRING" id="474960.SAMN05216180_1361"/>
<proteinExistence type="predicted"/>
<reference evidence="5 6" key="1">
    <citation type="submission" date="2016-10" db="EMBL/GenBank/DDBJ databases">
        <authorList>
            <person name="de Groot N.N."/>
        </authorList>
    </citation>
    <scope>NUCLEOTIDE SEQUENCE [LARGE SCALE GENOMIC DNA]</scope>
    <source>
        <strain evidence="5 6">CGMCC 1.5070</strain>
    </source>
</reference>
<dbReference type="InterPro" id="IPR017871">
    <property type="entry name" value="ABC_transporter-like_CS"/>
</dbReference>
<dbReference type="InterPro" id="IPR051782">
    <property type="entry name" value="ABC_Transporter_VariousFunc"/>
</dbReference>
<dbReference type="Proteomes" id="UP000199158">
    <property type="component" value="Unassembled WGS sequence"/>
</dbReference>
<dbReference type="RefSeq" id="WP_092752925.1">
    <property type="nucleotide sequence ID" value="NZ_FOCG01000001.1"/>
</dbReference>
<dbReference type="InterPro" id="IPR003439">
    <property type="entry name" value="ABC_transporter-like_ATP-bd"/>
</dbReference>
<gene>
    <name evidence="5" type="ORF">SAMN05216180_1361</name>
</gene>
<name>A0A1H8AIE6_9FIRM</name>
<keyword evidence="1" id="KW-0813">Transport</keyword>
<evidence type="ECO:0000259" key="4">
    <source>
        <dbReference type="PROSITE" id="PS50893"/>
    </source>
</evidence>
<organism evidence="5 6">
    <name type="scientific">Hydrogenoanaerobacterium saccharovorans</name>
    <dbReference type="NCBI Taxonomy" id="474960"/>
    <lineage>
        <taxon>Bacteria</taxon>
        <taxon>Bacillati</taxon>
        <taxon>Bacillota</taxon>
        <taxon>Clostridia</taxon>
        <taxon>Eubacteriales</taxon>
        <taxon>Oscillospiraceae</taxon>
        <taxon>Hydrogenoanaerobacterium</taxon>
    </lineage>
</organism>
<dbReference type="OrthoDB" id="9775135at2"/>
<dbReference type="SUPFAM" id="SSF52540">
    <property type="entry name" value="P-loop containing nucleoside triphosphate hydrolases"/>
    <property type="match status" value="1"/>
</dbReference>
<evidence type="ECO:0000313" key="5">
    <source>
        <dbReference type="EMBL" id="SEM70572.1"/>
    </source>
</evidence>
<dbReference type="GO" id="GO:0005524">
    <property type="term" value="F:ATP binding"/>
    <property type="evidence" value="ECO:0007669"/>
    <property type="project" value="UniProtKB-KW"/>
</dbReference>
<keyword evidence="6" id="KW-1185">Reference proteome</keyword>
<dbReference type="InterPro" id="IPR003593">
    <property type="entry name" value="AAA+_ATPase"/>
</dbReference>
<dbReference type="GO" id="GO:0016887">
    <property type="term" value="F:ATP hydrolysis activity"/>
    <property type="evidence" value="ECO:0007669"/>
    <property type="project" value="InterPro"/>
</dbReference>
<evidence type="ECO:0000256" key="3">
    <source>
        <dbReference type="ARBA" id="ARBA00022840"/>
    </source>
</evidence>
<dbReference type="InterPro" id="IPR027417">
    <property type="entry name" value="P-loop_NTPase"/>
</dbReference>
<keyword evidence="2" id="KW-0547">Nucleotide-binding</keyword>
<dbReference type="PANTHER" id="PTHR42939:SF1">
    <property type="entry name" value="ABC TRANSPORTER ATP-BINDING PROTEIN ALBC-RELATED"/>
    <property type="match status" value="1"/>
</dbReference>
<dbReference type="Pfam" id="PF00005">
    <property type="entry name" value="ABC_tran"/>
    <property type="match status" value="1"/>
</dbReference>
<dbReference type="EMBL" id="FOCG01000001">
    <property type="protein sequence ID" value="SEM70572.1"/>
    <property type="molecule type" value="Genomic_DNA"/>
</dbReference>
<dbReference type="CDD" id="cd03230">
    <property type="entry name" value="ABC_DR_subfamily_A"/>
    <property type="match status" value="1"/>
</dbReference>
<sequence length="236" mass="26759">MFEVNHVTKRYGKVIANNDVHFRVNDSEIAVLMGPNGAGKSTIIKCIAGLLRFDGEITICGSPNKSLEAKKNLGYIPEMPAVYDMLTVGEHMEFIARAYRLENWEQDAELLLKRFELDDKKDKLGKELSKGMQQKVSICCAVLHKPRVLIFDEPMVGLDPHAIKQLKLLFSELKNEGCSVLISTHMIDSVEDYWDVAHIMMNGSFAATKHNHSDDENEKSLEDLFFEITERKDDAQ</sequence>
<dbReference type="Gene3D" id="3.40.50.300">
    <property type="entry name" value="P-loop containing nucleotide triphosphate hydrolases"/>
    <property type="match status" value="1"/>
</dbReference>
<dbReference type="PROSITE" id="PS00211">
    <property type="entry name" value="ABC_TRANSPORTER_1"/>
    <property type="match status" value="1"/>
</dbReference>
<evidence type="ECO:0000313" key="6">
    <source>
        <dbReference type="Proteomes" id="UP000199158"/>
    </source>
</evidence>
<protein>
    <submittedName>
        <fullName evidence="5">ABC-type multidrug transport system, ATPase component</fullName>
    </submittedName>
</protein>
<dbReference type="SMART" id="SM00382">
    <property type="entry name" value="AAA"/>
    <property type="match status" value="1"/>
</dbReference>
<accession>A0A1H8AIE6</accession>
<dbReference type="PANTHER" id="PTHR42939">
    <property type="entry name" value="ABC TRANSPORTER ATP-BINDING PROTEIN ALBC-RELATED"/>
    <property type="match status" value="1"/>
</dbReference>
<evidence type="ECO:0000256" key="2">
    <source>
        <dbReference type="ARBA" id="ARBA00022741"/>
    </source>
</evidence>
<keyword evidence="3" id="KW-0067">ATP-binding</keyword>
<dbReference type="AlphaFoldDB" id="A0A1H8AIE6"/>
<evidence type="ECO:0000256" key="1">
    <source>
        <dbReference type="ARBA" id="ARBA00022448"/>
    </source>
</evidence>
<dbReference type="PROSITE" id="PS50893">
    <property type="entry name" value="ABC_TRANSPORTER_2"/>
    <property type="match status" value="1"/>
</dbReference>